<evidence type="ECO:0000259" key="1">
    <source>
        <dbReference type="PROSITE" id="PS51819"/>
    </source>
</evidence>
<feature type="domain" description="VOC" evidence="1">
    <location>
        <begin position="7"/>
        <end position="115"/>
    </location>
</feature>
<evidence type="ECO:0000313" key="2">
    <source>
        <dbReference type="EMBL" id="SER88501.1"/>
    </source>
</evidence>
<gene>
    <name evidence="2" type="ORF">SAMN05661109_01274</name>
</gene>
<dbReference type="InterPro" id="IPR029068">
    <property type="entry name" value="Glyas_Bleomycin-R_OHBP_Dase"/>
</dbReference>
<sequence length="119" mass="13088">MTDKTRYLDSVYAVTVVKDLSATRAWYEKLFGPAAVDPEPTTAEWKIAEGSWLQVTEDAERAGKSIAIIGTTDLDAQLKLCEDNGIATGELQDYGFIRLAIAEDPEGNQLQFVEEVTDS</sequence>
<keyword evidence="3" id="KW-1185">Reference proteome</keyword>
<dbReference type="EMBL" id="FOGQ01000004">
    <property type="protein sequence ID" value="SER88501.1"/>
    <property type="molecule type" value="Genomic_DNA"/>
</dbReference>
<accession>A0A1H9SUB4</accession>
<dbReference type="AlphaFoldDB" id="A0A1H9SUB4"/>
<dbReference type="Gene3D" id="3.10.180.10">
    <property type="entry name" value="2,3-Dihydroxybiphenyl 1,2-Dioxygenase, domain 1"/>
    <property type="match status" value="1"/>
</dbReference>
<evidence type="ECO:0000313" key="3">
    <source>
        <dbReference type="Proteomes" id="UP000198929"/>
    </source>
</evidence>
<name>A0A1H9SUB4_9CORY</name>
<dbReference type="CDD" id="cd06587">
    <property type="entry name" value="VOC"/>
    <property type="match status" value="1"/>
</dbReference>
<protein>
    <recommendedName>
        <fullName evidence="1">VOC domain-containing protein</fullName>
    </recommendedName>
</protein>
<dbReference type="Proteomes" id="UP000198929">
    <property type="component" value="Unassembled WGS sequence"/>
</dbReference>
<organism evidence="2 3">
    <name type="scientific">Corynebacterium cystitidis DSM 20524</name>
    <dbReference type="NCBI Taxonomy" id="1121357"/>
    <lineage>
        <taxon>Bacteria</taxon>
        <taxon>Bacillati</taxon>
        <taxon>Actinomycetota</taxon>
        <taxon>Actinomycetes</taxon>
        <taxon>Mycobacteriales</taxon>
        <taxon>Corynebacteriaceae</taxon>
        <taxon>Corynebacterium</taxon>
    </lineage>
</organism>
<proteinExistence type="predicted"/>
<dbReference type="SUPFAM" id="SSF54593">
    <property type="entry name" value="Glyoxalase/Bleomycin resistance protein/Dihydroxybiphenyl dioxygenase"/>
    <property type="match status" value="1"/>
</dbReference>
<dbReference type="InterPro" id="IPR037523">
    <property type="entry name" value="VOC_core"/>
</dbReference>
<dbReference type="RefSeq" id="WP_092257837.1">
    <property type="nucleotide sequence ID" value="NZ_CP047199.1"/>
</dbReference>
<reference evidence="3" key="1">
    <citation type="submission" date="2016-10" db="EMBL/GenBank/DDBJ databases">
        <authorList>
            <person name="Varghese N."/>
            <person name="Submissions S."/>
        </authorList>
    </citation>
    <scope>NUCLEOTIDE SEQUENCE [LARGE SCALE GENOMIC DNA]</scope>
    <source>
        <strain evidence="3">DSM 20524</strain>
    </source>
</reference>
<dbReference type="STRING" id="1121357.SAMN05661109_01274"/>
<dbReference type="PROSITE" id="PS51819">
    <property type="entry name" value="VOC"/>
    <property type="match status" value="1"/>
</dbReference>